<dbReference type="EMBL" id="CM026425">
    <property type="protein sequence ID" value="KAG0576238.1"/>
    <property type="molecule type" value="Genomic_DNA"/>
</dbReference>
<name>A0A8T0I111_CERPU</name>
<protein>
    <submittedName>
        <fullName evidence="1">Uncharacterized protein</fullName>
    </submittedName>
</protein>
<evidence type="ECO:0000313" key="1">
    <source>
        <dbReference type="EMBL" id="KAG0576238.1"/>
    </source>
</evidence>
<evidence type="ECO:0000313" key="2">
    <source>
        <dbReference type="Proteomes" id="UP000822688"/>
    </source>
</evidence>
<keyword evidence="2" id="KW-1185">Reference proteome</keyword>
<proteinExistence type="predicted"/>
<dbReference type="AlphaFoldDB" id="A0A8T0I111"/>
<comment type="caution">
    <text evidence="1">The sequence shown here is derived from an EMBL/GenBank/DDBJ whole genome shotgun (WGS) entry which is preliminary data.</text>
</comment>
<organism evidence="1 2">
    <name type="scientific">Ceratodon purpureus</name>
    <name type="common">Fire moss</name>
    <name type="synonym">Dicranum purpureum</name>
    <dbReference type="NCBI Taxonomy" id="3225"/>
    <lineage>
        <taxon>Eukaryota</taxon>
        <taxon>Viridiplantae</taxon>
        <taxon>Streptophyta</taxon>
        <taxon>Embryophyta</taxon>
        <taxon>Bryophyta</taxon>
        <taxon>Bryophytina</taxon>
        <taxon>Bryopsida</taxon>
        <taxon>Dicranidae</taxon>
        <taxon>Pseudoditrichales</taxon>
        <taxon>Ditrichaceae</taxon>
        <taxon>Ceratodon</taxon>
    </lineage>
</organism>
<dbReference type="Proteomes" id="UP000822688">
    <property type="component" value="Chromosome 5"/>
</dbReference>
<gene>
    <name evidence="1" type="ORF">KC19_5G065600</name>
</gene>
<reference evidence="1" key="1">
    <citation type="submission" date="2020-06" db="EMBL/GenBank/DDBJ databases">
        <title>WGS assembly of Ceratodon purpureus strain R40.</title>
        <authorList>
            <person name="Carey S.B."/>
            <person name="Jenkins J."/>
            <person name="Shu S."/>
            <person name="Lovell J.T."/>
            <person name="Sreedasyam A."/>
            <person name="Maumus F."/>
            <person name="Tiley G.P."/>
            <person name="Fernandez-Pozo N."/>
            <person name="Barry K."/>
            <person name="Chen C."/>
            <person name="Wang M."/>
            <person name="Lipzen A."/>
            <person name="Daum C."/>
            <person name="Saski C.A."/>
            <person name="Payton A.C."/>
            <person name="Mcbreen J.C."/>
            <person name="Conrad R.E."/>
            <person name="Kollar L.M."/>
            <person name="Olsson S."/>
            <person name="Huttunen S."/>
            <person name="Landis J.B."/>
            <person name="Wickett N.J."/>
            <person name="Johnson M.G."/>
            <person name="Rensing S.A."/>
            <person name="Grimwood J."/>
            <person name="Schmutz J."/>
            <person name="Mcdaniel S.F."/>
        </authorList>
    </citation>
    <scope>NUCLEOTIDE SEQUENCE</scope>
    <source>
        <strain evidence="1">R40</strain>
    </source>
</reference>
<sequence>MLKRGRMLLSGEFLVIKLALHLRAGALSSLLVCELCLLFNHSMRTINSNAATTVKTPLINVILGGV</sequence>
<accession>A0A8T0I111</accession>